<organism evidence="2 3">
    <name type="scientific">Pisolithus microcarpus 441</name>
    <dbReference type="NCBI Taxonomy" id="765257"/>
    <lineage>
        <taxon>Eukaryota</taxon>
        <taxon>Fungi</taxon>
        <taxon>Dikarya</taxon>
        <taxon>Basidiomycota</taxon>
        <taxon>Agaricomycotina</taxon>
        <taxon>Agaricomycetes</taxon>
        <taxon>Agaricomycetidae</taxon>
        <taxon>Boletales</taxon>
        <taxon>Sclerodermatineae</taxon>
        <taxon>Pisolithaceae</taxon>
        <taxon>Pisolithus</taxon>
    </lineage>
</organism>
<feature type="region of interest" description="Disordered" evidence="1">
    <location>
        <begin position="76"/>
        <end position="109"/>
    </location>
</feature>
<evidence type="ECO:0000256" key="1">
    <source>
        <dbReference type="SAM" id="MobiDB-lite"/>
    </source>
</evidence>
<reference evidence="3" key="2">
    <citation type="submission" date="2015-01" db="EMBL/GenBank/DDBJ databases">
        <title>Evolutionary Origins and Diversification of the Mycorrhizal Mutualists.</title>
        <authorList>
            <consortium name="DOE Joint Genome Institute"/>
            <consortium name="Mycorrhizal Genomics Consortium"/>
            <person name="Kohler A."/>
            <person name="Kuo A."/>
            <person name="Nagy L.G."/>
            <person name="Floudas D."/>
            <person name="Copeland A."/>
            <person name="Barry K.W."/>
            <person name="Cichocki N."/>
            <person name="Veneault-Fourrey C."/>
            <person name="LaButti K."/>
            <person name="Lindquist E.A."/>
            <person name="Lipzen A."/>
            <person name="Lundell T."/>
            <person name="Morin E."/>
            <person name="Murat C."/>
            <person name="Riley R."/>
            <person name="Ohm R."/>
            <person name="Sun H."/>
            <person name="Tunlid A."/>
            <person name="Henrissat B."/>
            <person name="Grigoriev I.V."/>
            <person name="Hibbett D.S."/>
            <person name="Martin F."/>
        </authorList>
    </citation>
    <scope>NUCLEOTIDE SEQUENCE [LARGE SCALE GENOMIC DNA]</scope>
    <source>
        <strain evidence="3">441</strain>
    </source>
</reference>
<dbReference type="AlphaFoldDB" id="A0A0C9YTT3"/>
<dbReference type="OrthoDB" id="3205299at2759"/>
<reference evidence="2 3" key="1">
    <citation type="submission" date="2014-04" db="EMBL/GenBank/DDBJ databases">
        <authorList>
            <consortium name="DOE Joint Genome Institute"/>
            <person name="Kuo A."/>
            <person name="Kohler A."/>
            <person name="Costa M.D."/>
            <person name="Nagy L.G."/>
            <person name="Floudas D."/>
            <person name="Copeland A."/>
            <person name="Barry K.W."/>
            <person name="Cichocki N."/>
            <person name="Veneault-Fourrey C."/>
            <person name="LaButti K."/>
            <person name="Lindquist E.A."/>
            <person name="Lipzen A."/>
            <person name="Lundell T."/>
            <person name="Morin E."/>
            <person name="Murat C."/>
            <person name="Sun H."/>
            <person name="Tunlid A."/>
            <person name="Henrissat B."/>
            <person name="Grigoriev I.V."/>
            <person name="Hibbett D.S."/>
            <person name="Martin F."/>
            <person name="Nordberg H.P."/>
            <person name="Cantor M.N."/>
            <person name="Hua S.X."/>
        </authorList>
    </citation>
    <scope>NUCLEOTIDE SEQUENCE [LARGE SCALE GENOMIC DNA]</scope>
    <source>
        <strain evidence="2 3">441</strain>
    </source>
</reference>
<feature type="non-terminal residue" evidence="2">
    <location>
        <position position="109"/>
    </location>
</feature>
<name>A0A0C9YTT3_9AGAM</name>
<gene>
    <name evidence="2" type="ORF">PISMIDRAFT_7398</name>
</gene>
<protein>
    <submittedName>
        <fullName evidence="2">Uncharacterized protein</fullName>
    </submittedName>
</protein>
<dbReference type="EMBL" id="KN833692">
    <property type="protein sequence ID" value="KIK28365.1"/>
    <property type="molecule type" value="Genomic_DNA"/>
</dbReference>
<keyword evidence="3" id="KW-1185">Reference proteome</keyword>
<dbReference type="HOGENOM" id="CLU_2190260_0_0_1"/>
<dbReference type="Proteomes" id="UP000054018">
    <property type="component" value="Unassembled WGS sequence"/>
</dbReference>
<evidence type="ECO:0000313" key="2">
    <source>
        <dbReference type="EMBL" id="KIK28365.1"/>
    </source>
</evidence>
<accession>A0A0C9YTT3</accession>
<proteinExistence type="predicted"/>
<evidence type="ECO:0000313" key="3">
    <source>
        <dbReference type="Proteomes" id="UP000054018"/>
    </source>
</evidence>
<sequence length="109" mass="12008">MALRRSKTAPLLLEEYDRKKGGLTRARTEDGTHASALCRGATIDMTPSRLGRPNEREDPFYLAGFFPPTSFGVERRWTEDEGYSSLSESDTDDVPPTPEDSIATEGALA</sequence>